<dbReference type="Pfam" id="PF08448">
    <property type="entry name" value="PAS_4"/>
    <property type="match status" value="2"/>
</dbReference>
<dbReference type="InterPro" id="IPR035965">
    <property type="entry name" value="PAS-like_dom_sf"/>
</dbReference>
<dbReference type="NCBIfam" id="TIGR00254">
    <property type="entry name" value="GGDEF"/>
    <property type="match status" value="1"/>
</dbReference>
<feature type="domain" description="PAS" evidence="1">
    <location>
        <begin position="138"/>
        <end position="208"/>
    </location>
</feature>
<dbReference type="NCBIfam" id="TIGR00229">
    <property type="entry name" value="sensory_box"/>
    <property type="match status" value="3"/>
</dbReference>
<dbReference type="InterPro" id="IPR000014">
    <property type="entry name" value="PAS"/>
</dbReference>
<dbReference type="CDD" id="cd01949">
    <property type="entry name" value="GGDEF"/>
    <property type="match status" value="1"/>
</dbReference>
<dbReference type="InterPro" id="IPR013655">
    <property type="entry name" value="PAS_fold_3"/>
</dbReference>
<evidence type="ECO:0000259" key="1">
    <source>
        <dbReference type="PROSITE" id="PS50112"/>
    </source>
</evidence>
<comment type="caution">
    <text evidence="4">The sequence shown here is derived from an EMBL/GenBank/DDBJ whole genome shotgun (WGS) entry which is preliminary data.</text>
</comment>
<dbReference type="CDD" id="cd00130">
    <property type="entry name" value="PAS"/>
    <property type="match status" value="2"/>
</dbReference>
<dbReference type="SMART" id="SM00267">
    <property type="entry name" value="GGDEF"/>
    <property type="match status" value="1"/>
</dbReference>
<evidence type="ECO:0008006" key="6">
    <source>
        <dbReference type="Google" id="ProtNLM"/>
    </source>
</evidence>
<dbReference type="InterPro" id="IPR000700">
    <property type="entry name" value="PAS-assoc_C"/>
</dbReference>
<feature type="domain" description="PAS" evidence="1">
    <location>
        <begin position="262"/>
        <end position="332"/>
    </location>
</feature>
<dbReference type="SUPFAM" id="SSF55785">
    <property type="entry name" value="PYP-like sensor domain (PAS domain)"/>
    <property type="match status" value="3"/>
</dbReference>
<dbReference type="PANTHER" id="PTHR44757:SF2">
    <property type="entry name" value="BIOFILM ARCHITECTURE MAINTENANCE PROTEIN MBAA"/>
    <property type="match status" value="1"/>
</dbReference>
<proteinExistence type="predicted"/>
<dbReference type="InterPro" id="IPR001610">
    <property type="entry name" value="PAC"/>
</dbReference>
<feature type="domain" description="PAC" evidence="2">
    <location>
        <begin position="335"/>
        <end position="387"/>
    </location>
</feature>
<dbReference type="FunFam" id="3.30.70.270:FF:000001">
    <property type="entry name" value="Diguanylate cyclase domain protein"/>
    <property type="match status" value="1"/>
</dbReference>
<dbReference type="SUPFAM" id="SSF55073">
    <property type="entry name" value="Nucleotide cyclase"/>
    <property type="match status" value="1"/>
</dbReference>
<organism evidence="4 5">
    <name type="scientific">Paraliobacillus quinghaiensis</name>
    <dbReference type="NCBI Taxonomy" id="470815"/>
    <lineage>
        <taxon>Bacteria</taxon>
        <taxon>Bacillati</taxon>
        <taxon>Bacillota</taxon>
        <taxon>Bacilli</taxon>
        <taxon>Bacillales</taxon>
        <taxon>Bacillaceae</taxon>
        <taxon>Paraliobacillus</taxon>
    </lineage>
</organism>
<dbReference type="InterPro" id="IPR029787">
    <property type="entry name" value="Nucleotide_cyclase"/>
</dbReference>
<evidence type="ECO:0000259" key="3">
    <source>
        <dbReference type="PROSITE" id="PS50887"/>
    </source>
</evidence>
<reference evidence="4" key="2">
    <citation type="submission" date="2020-09" db="EMBL/GenBank/DDBJ databases">
        <authorList>
            <person name="Sun Q."/>
            <person name="Zhou Y."/>
        </authorList>
    </citation>
    <scope>NUCLEOTIDE SEQUENCE</scope>
    <source>
        <strain evidence="4">CGMCC 1.6333</strain>
    </source>
</reference>
<gene>
    <name evidence="4" type="ORF">GCM10011351_00630</name>
</gene>
<dbReference type="Gene3D" id="3.30.70.270">
    <property type="match status" value="1"/>
</dbReference>
<dbReference type="InterPro" id="IPR013656">
    <property type="entry name" value="PAS_4"/>
</dbReference>
<feature type="domain" description="PAC" evidence="2">
    <location>
        <begin position="78"/>
        <end position="130"/>
    </location>
</feature>
<protein>
    <recommendedName>
        <fullName evidence="6">Diguanylate cyclase</fullName>
    </recommendedName>
</protein>
<dbReference type="InterPro" id="IPR043128">
    <property type="entry name" value="Rev_trsase/Diguanyl_cyclase"/>
</dbReference>
<feature type="domain" description="GGDEF" evidence="3">
    <location>
        <begin position="420"/>
        <end position="553"/>
    </location>
</feature>
<evidence type="ECO:0000313" key="5">
    <source>
        <dbReference type="Proteomes" id="UP000618460"/>
    </source>
</evidence>
<dbReference type="PROSITE" id="PS50887">
    <property type="entry name" value="GGDEF"/>
    <property type="match status" value="1"/>
</dbReference>
<dbReference type="SMART" id="SM00086">
    <property type="entry name" value="PAC"/>
    <property type="match status" value="3"/>
</dbReference>
<dbReference type="Pfam" id="PF00990">
    <property type="entry name" value="GGDEF"/>
    <property type="match status" value="1"/>
</dbReference>
<accession>A0A917TDD9</accession>
<dbReference type="PROSITE" id="PS50113">
    <property type="entry name" value="PAC"/>
    <property type="match status" value="2"/>
</dbReference>
<name>A0A917TDD9_9BACI</name>
<dbReference type="EMBL" id="BMLG01000001">
    <property type="protein sequence ID" value="GGM18700.1"/>
    <property type="molecule type" value="Genomic_DNA"/>
</dbReference>
<dbReference type="Pfam" id="PF08447">
    <property type="entry name" value="PAS_3"/>
    <property type="match status" value="1"/>
</dbReference>
<dbReference type="PROSITE" id="PS50112">
    <property type="entry name" value="PAS"/>
    <property type="match status" value="2"/>
</dbReference>
<evidence type="ECO:0000259" key="2">
    <source>
        <dbReference type="PROSITE" id="PS50113"/>
    </source>
</evidence>
<evidence type="ECO:0000313" key="4">
    <source>
        <dbReference type="EMBL" id="GGM18700.1"/>
    </source>
</evidence>
<dbReference type="AlphaFoldDB" id="A0A917TDD9"/>
<dbReference type="RefSeq" id="WP_117152565.1">
    <property type="nucleotide sequence ID" value="NZ_BMLG01000001.1"/>
</dbReference>
<dbReference type="OrthoDB" id="9759607at2"/>
<dbReference type="SMART" id="SM00091">
    <property type="entry name" value="PAS"/>
    <property type="match status" value="3"/>
</dbReference>
<keyword evidence="5" id="KW-1185">Reference proteome</keyword>
<dbReference type="Gene3D" id="3.30.450.20">
    <property type="entry name" value="PAS domain"/>
    <property type="match status" value="3"/>
</dbReference>
<dbReference type="Proteomes" id="UP000618460">
    <property type="component" value="Unassembled WGS sequence"/>
</dbReference>
<dbReference type="InterPro" id="IPR052155">
    <property type="entry name" value="Biofilm_reg_signaling"/>
</dbReference>
<sequence>MEVSFDRILMDGISDMVFVMRVKNDTEFVYDFVNRVAMDSTGMTQDDLGKTIHEVRPPAHANLLYQNYYQVITTRKTVTFEDYFVTSTGEKQYTESTLTPLFDACENCEQIVSLTKNITKEKQAEFEKNQAWNKLNASRKKYKSLFHYNSDAIISLDINGHITNGNIAVETVTGYAPKELNGLTLNQFVPTKDLDKIETLFMNALVGNTEDSQLIFLHKTGKKINILLKVTPLVIDGQVIGIYAIIRDVSNFVTSQKRLEESEERFRIIAEYAHDLISLINDEGDIIYASPSYKKILGFDNKEYEGNSFLYNIHPDDIDLVREKVNLSIEDRHPFIVQFKQFTYNNTYIWSQSHGAPVFDDQNNFKHLVIITRDISLQKEYESKLKHFANHDPLTNLPNRRLFKSRLCDALDDVKQDNKDGIALIMMDIDHFKKINDTLGHDIGDSVIEDFGARISQSIRETDTVARLGGDEFVVLLPHIHSKENVVSIVEKIQKSLQHSWDIHEHKLEVTTSMGVVMASKQGTTSFSILKNADIALYEAKNDGRNTYKIRELT</sequence>
<reference evidence="4" key="1">
    <citation type="journal article" date="2014" name="Int. J. Syst. Evol. Microbiol.">
        <title>Complete genome sequence of Corynebacterium casei LMG S-19264T (=DSM 44701T), isolated from a smear-ripened cheese.</title>
        <authorList>
            <consortium name="US DOE Joint Genome Institute (JGI-PGF)"/>
            <person name="Walter F."/>
            <person name="Albersmeier A."/>
            <person name="Kalinowski J."/>
            <person name="Ruckert C."/>
        </authorList>
    </citation>
    <scope>NUCLEOTIDE SEQUENCE</scope>
    <source>
        <strain evidence="4">CGMCC 1.6333</strain>
    </source>
</reference>
<dbReference type="PANTHER" id="PTHR44757">
    <property type="entry name" value="DIGUANYLATE CYCLASE DGCP"/>
    <property type="match status" value="1"/>
</dbReference>
<dbReference type="InterPro" id="IPR000160">
    <property type="entry name" value="GGDEF_dom"/>
</dbReference>